<dbReference type="InterPro" id="IPR034593">
    <property type="entry name" value="DgoD-like"/>
</dbReference>
<feature type="domain" description="Enolase C-terminal" evidence="3">
    <location>
        <begin position="207"/>
        <end position="385"/>
    </location>
</feature>
<dbReference type="Pfam" id="PF13378">
    <property type="entry name" value="MR_MLE_C"/>
    <property type="match status" value="1"/>
</dbReference>
<keyword evidence="2" id="KW-0479">Metal-binding</keyword>
<accession>A0A4U6CR27</accession>
<evidence type="ECO:0000313" key="5">
    <source>
        <dbReference type="Proteomes" id="UP000304900"/>
    </source>
</evidence>
<reference evidence="4 5" key="1">
    <citation type="submission" date="2019-05" db="EMBL/GenBank/DDBJ databases">
        <title>Dyadobacter AR-3-8 sp. nov., isolated from arctic soil.</title>
        <authorList>
            <person name="Chaudhary D.K."/>
        </authorList>
    </citation>
    <scope>NUCLEOTIDE SEQUENCE [LARGE SCALE GENOMIC DNA]</scope>
    <source>
        <strain evidence="4 5">AR-3-8</strain>
    </source>
</reference>
<comment type="similarity">
    <text evidence="1">Belongs to the mandelate racemase/muconate lactonizing enzyme family.</text>
</comment>
<dbReference type="RefSeq" id="WP_137343850.1">
    <property type="nucleotide sequence ID" value="NZ_SZVO01000021.1"/>
</dbReference>
<dbReference type="InterPro" id="IPR036849">
    <property type="entry name" value="Enolase-like_C_sf"/>
</dbReference>
<dbReference type="GO" id="GO:0016854">
    <property type="term" value="F:racemase and epimerase activity"/>
    <property type="evidence" value="ECO:0007669"/>
    <property type="project" value="UniProtKB-ARBA"/>
</dbReference>
<dbReference type="InterPro" id="IPR029065">
    <property type="entry name" value="Enolase_C-like"/>
</dbReference>
<organism evidence="4 5">
    <name type="scientific">Dyadobacter frigoris</name>
    <dbReference type="NCBI Taxonomy" id="2576211"/>
    <lineage>
        <taxon>Bacteria</taxon>
        <taxon>Pseudomonadati</taxon>
        <taxon>Bacteroidota</taxon>
        <taxon>Cytophagia</taxon>
        <taxon>Cytophagales</taxon>
        <taxon>Spirosomataceae</taxon>
        <taxon>Dyadobacter</taxon>
    </lineage>
</organism>
<keyword evidence="5" id="KW-1185">Reference proteome</keyword>
<name>A0A4U6CR27_9BACT</name>
<dbReference type="PANTHER" id="PTHR48080:SF3">
    <property type="entry name" value="ENOLASE SUPERFAMILY MEMBER DDB_G0284701"/>
    <property type="match status" value="1"/>
</dbReference>
<dbReference type="Gene3D" id="3.20.20.120">
    <property type="entry name" value="Enolase-like C-terminal domain"/>
    <property type="match status" value="1"/>
</dbReference>
<evidence type="ECO:0000256" key="2">
    <source>
        <dbReference type="ARBA" id="ARBA00022723"/>
    </source>
</evidence>
<comment type="caution">
    <text evidence="4">The sequence shown here is derived from an EMBL/GenBank/DDBJ whole genome shotgun (WGS) entry which is preliminary data.</text>
</comment>
<proteinExistence type="inferred from homology"/>
<dbReference type="EMBL" id="SZVO01000021">
    <property type="protein sequence ID" value="TKT86990.1"/>
    <property type="molecule type" value="Genomic_DNA"/>
</dbReference>
<dbReference type="PANTHER" id="PTHR48080">
    <property type="entry name" value="D-GALACTONATE DEHYDRATASE-RELATED"/>
    <property type="match status" value="1"/>
</dbReference>
<protein>
    <submittedName>
        <fullName evidence="4">L-alanine-DL-glutamate epimerase</fullName>
    </submittedName>
</protein>
<dbReference type="AlphaFoldDB" id="A0A4U6CR27"/>
<dbReference type="GO" id="GO:0046872">
    <property type="term" value="F:metal ion binding"/>
    <property type="evidence" value="ECO:0007669"/>
    <property type="project" value="UniProtKB-KW"/>
</dbReference>
<dbReference type="SUPFAM" id="SSF51604">
    <property type="entry name" value="Enolase C-terminal domain-like"/>
    <property type="match status" value="1"/>
</dbReference>
<evidence type="ECO:0000256" key="1">
    <source>
        <dbReference type="ARBA" id="ARBA00008031"/>
    </source>
</evidence>
<gene>
    <name evidence="4" type="ORF">FDK13_30690</name>
</gene>
<dbReference type="OrthoDB" id="1099889at2"/>
<evidence type="ECO:0000313" key="4">
    <source>
        <dbReference type="EMBL" id="TKT86990.1"/>
    </source>
</evidence>
<dbReference type="Proteomes" id="UP000304900">
    <property type="component" value="Unassembled WGS sequence"/>
</dbReference>
<sequence>MNRRDFIKSAAILTSLNELSLKLPMYRSLKSIRVETTNSNFERESLLKPFGFKGGYLTELWQTASQLRSGSSSCIGIGTQSVLYGDADLFSHYSEVGGNALMYAVTERALQLVKRTSFETPIGLQDNILPELKKEAVHITGSDQLNVNFVFNSLISVDNAAWLLYASENRFENFDEMIPVDYREALSARNKKVGVMFQVSYGMTEQDVTEAVDQGYFIIKIKTGQPGSQAEMLEKDKARMGAIHRLLKNRTTSQTQDGKLIYTLDANGRYEKKETLLKLLDHAEKIGALGQILFVEEPLSETNNESVAGIGVRMAADESIHTELDAVKRLEQGYGAFVLKGIAKSLSQSMKIAKLAYERNVPCICADLTVNPILIDWNKNLAARLQPFPGLEMGMIETNGNMNYANWQKMLGYHPLAGASWTQVRNGVFELDDDYYSSSGGILTPSKHYIKMFQ</sequence>
<evidence type="ECO:0000259" key="3">
    <source>
        <dbReference type="Pfam" id="PF13378"/>
    </source>
</evidence>